<dbReference type="EMBL" id="JAFLCK010000036">
    <property type="protein sequence ID" value="MBN8662339.1"/>
    <property type="molecule type" value="Genomic_DNA"/>
</dbReference>
<evidence type="ECO:0000256" key="2">
    <source>
        <dbReference type="ARBA" id="ARBA00024035"/>
    </source>
</evidence>
<reference evidence="5" key="1">
    <citation type="submission" date="2021-02" db="EMBL/GenBank/DDBJ databases">
        <title>Genome-Resolved Metagenomics of a Microbial Community Performing Photosynthetic Biological Nutrient Removal.</title>
        <authorList>
            <person name="Mcdaniel E.A."/>
        </authorList>
    </citation>
    <scope>NUCLEOTIDE SEQUENCE</scope>
    <source>
        <strain evidence="5">UWPOB_OBS1</strain>
    </source>
</reference>
<protein>
    <submittedName>
        <fullName evidence="5">SAM-dependent chlorinase/fluorinase</fullName>
    </submittedName>
</protein>
<keyword evidence="1" id="KW-0949">S-adenosyl-L-methionine</keyword>
<evidence type="ECO:0000256" key="1">
    <source>
        <dbReference type="ARBA" id="ARBA00022691"/>
    </source>
</evidence>
<dbReference type="Proteomes" id="UP000664277">
    <property type="component" value="Unassembled WGS sequence"/>
</dbReference>
<dbReference type="Pfam" id="PF20257">
    <property type="entry name" value="SAM_HAT_C"/>
    <property type="match status" value="1"/>
</dbReference>
<dbReference type="InterPro" id="IPR046469">
    <property type="entry name" value="SAM_HAT_N"/>
</dbReference>
<organism evidence="5 6">
    <name type="scientific">Candidatus Obscuribacter phosphatis</name>
    <dbReference type="NCBI Taxonomy" id="1906157"/>
    <lineage>
        <taxon>Bacteria</taxon>
        <taxon>Bacillati</taxon>
        <taxon>Candidatus Melainabacteria</taxon>
        <taxon>Candidatus Obscuribacterales</taxon>
        <taxon>Candidatus Obscuribacteraceae</taxon>
        <taxon>Candidatus Obscuribacter</taxon>
    </lineage>
</organism>
<dbReference type="PANTHER" id="PTHR35092">
    <property type="entry name" value="CHLORINASE MJ1651"/>
    <property type="match status" value="1"/>
</dbReference>
<dbReference type="InterPro" id="IPR002747">
    <property type="entry name" value="SAM_OH_AdoTrfase"/>
</dbReference>
<feature type="domain" description="S-adenosyl-l-methionine hydroxide adenosyltransferase N-terminal" evidence="3">
    <location>
        <begin position="9"/>
        <end position="154"/>
    </location>
</feature>
<dbReference type="AlphaFoldDB" id="A0A8J7P8W5"/>
<dbReference type="InterPro" id="IPR023228">
    <property type="entry name" value="SAM_OH_AdoTrfase_N_sf"/>
</dbReference>
<dbReference type="InterPro" id="IPR023227">
    <property type="entry name" value="SAM_OH_AdoTrfase_C_sf"/>
</dbReference>
<name>A0A8J7P8W5_9BACT</name>
<dbReference type="PIRSF" id="PIRSF006779">
    <property type="entry name" value="UCP006779"/>
    <property type="match status" value="1"/>
</dbReference>
<evidence type="ECO:0000259" key="3">
    <source>
        <dbReference type="Pfam" id="PF01887"/>
    </source>
</evidence>
<evidence type="ECO:0000259" key="4">
    <source>
        <dbReference type="Pfam" id="PF20257"/>
    </source>
</evidence>
<dbReference type="Gene3D" id="3.40.50.10790">
    <property type="entry name" value="S-adenosyl-l-methionine hydroxide adenosyltransferase, N-terminal"/>
    <property type="match status" value="1"/>
</dbReference>
<feature type="domain" description="S-adenosyl-l-methionine hydroxide adenosyltransferase C-terminal" evidence="4">
    <location>
        <begin position="179"/>
        <end position="258"/>
    </location>
</feature>
<dbReference type="Pfam" id="PF01887">
    <property type="entry name" value="SAM_HAT_N"/>
    <property type="match status" value="1"/>
</dbReference>
<comment type="caution">
    <text evidence="5">The sequence shown here is derived from an EMBL/GenBank/DDBJ whole genome shotgun (WGS) entry which is preliminary data.</text>
</comment>
<proteinExistence type="inferred from homology"/>
<evidence type="ECO:0000313" key="5">
    <source>
        <dbReference type="EMBL" id="MBN8662339.1"/>
    </source>
</evidence>
<gene>
    <name evidence="5" type="ORF">J0M35_18360</name>
</gene>
<evidence type="ECO:0000313" key="6">
    <source>
        <dbReference type="Proteomes" id="UP000664277"/>
    </source>
</evidence>
<dbReference type="SUPFAM" id="SSF101852">
    <property type="entry name" value="Bacterial fluorinating enzyme, C-terminal domain"/>
    <property type="match status" value="1"/>
</dbReference>
<comment type="similarity">
    <text evidence="2">Belongs to the SAM hydrolase / SAM-dependent halogenase family.</text>
</comment>
<accession>A0A8J7P8W5</accession>
<dbReference type="SUPFAM" id="SSF102522">
    <property type="entry name" value="Bacterial fluorinating enzyme, N-terminal domain"/>
    <property type="match status" value="1"/>
</dbReference>
<dbReference type="PANTHER" id="PTHR35092:SF1">
    <property type="entry name" value="CHLORINASE MJ1651"/>
    <property type="match status" value="1"/>
</dbReference>
<dbReference type="InterPro" id="IPR046470">
    <property type="entry name" value="SAM_HAT_C"/>
</dbReference>
<sequence>MMKTYGPLITFTSDFGTNDGYTGSVKGVIHNIFPQAQIVDICHQIEPWNVASGAWIIASAYKYFPKGTIHIVVVDPQVGSSQKRILVQGESELFIAPDNGILSLVMKEQASWKAYELNKKEYWLPYVSNTFHTRDIFAPVAAHIAAGASPSEVGTEIAVQSLHYLENQEVCTTGGIVSGRVVHVDRFGNLITNIPNDKVKPKSACFLDDLKVGSVNNTYSSVTEGMAVAFPASHGFLEIAIHQGRANEILKAKVGSQVALEAPQKDQ</sequence>
<dbReference type="Gene3D" id="2.40.30.90">
    <property type="entry name" value="Bacterial fluorinating enzyme like"/>
    <property type="match status" value="1"/>
</dbReference>